<evidence type="ECO:0000259" key="1">
    <source>
        <dbReference type="Pfam" id="PF03959"/>
    </source>
</evidence>
<dbReference type="SUPFAM" id="SSF53474">
    <property type="entry name" value="alpha/beta-Hydrolases"/>
    <property type="match status" value="1"/>
</dbReference>
<protein>
    <recommendedName>
        <fullName evidence="1">Serine hydrolase domain-containing protein</fullName>
    </recommendedName>
</protein>
<dbReference type="Pfam" id="PF03959">
    <property type="entry name" value="FSH1"/>
    <property type="match status" value="1"/>
</dbReference>
<dbReference type="Proteomes" id="UP001190700">
    <property type="component" value="Unassembled WGS sequence"/>
</dbReference>
<sequence length="315" mass="35021">MCSVFVWEKCIPGVFDPPLLQDKLPSETLERNLHKMGVFTFRLRDGDTVDDFMCLCKFPSDTTGDPTACCLDSASMLDMRVKNRDTRIVVYVHGNAECVHTSVPAQEFVTTTLHKIYVTFEWRGYQSRSQSCPTFESQCVRLLAVLRFLSGTSDDQSLSIALLGFSLGCAVLLRSVQLARLPALRPSVANDVRIERVRFVCLLAPFLSGPAVLLKNTILEDALVHVFPPMNNAAAVGALQIPMLAIHGTEDGVIPTHHSEKLSQYFEASTYNRRYRSRYVYVDGATHSTLLCAPHVAVVTDAIIQFESECERNAA</sequence>
<accession>A0AAE0H479</accession>
<organism evidence="2 3">
    <name type="scientific">Cymbomonas tetramitiformis</name>
    <dbReference type="NCBI Taxonomy" id="36881"/>
    <lineage>
        <taxon>Eukaryota</taxon>
        <taxon>Viridiplantae</taxon>
        <taxon>Chlorophyta</taxon>
        <taxon>Pyramimonadophyceae</taxon>
        <taxon>Pyramimonadales</taxon>
        <taxon>Pyramimonadaceae</taxon>
        <taxon>Cymbomonas</taxon>
    </lineage>
</organism>
<dbReference type="Gene3D" id="3.40.50.1820">
    <property type="entry name" value="alpha/beta hydrolase"/>
    <property type="match status" value="1"/>
</dbReference>
<reference evidence="2 3" key="1">
    <citation type="journal article" date="2015" name="Genome Biol. Evol.">
        <title>Comparative Genomics of a Bacterivorous Green Alga Reveals Evolutionary Causalities and Consequences of Phago-Mixotrophic Mode of Nutrition.</title>
        <authorList>
            <person name="Burns J.A."/>
            <person name="Paasch A."/>
            <person name="Narechania A."/>
            <person name="Kim E."/>
        </authorList>
    </citation>
    <scope>NUCLEOTIDE SEQUENCE [LARGE SCALE GENOMIC DNA]</scope>
    <source>
        <strain evidence="2 3">PLY_AMNH</strain>
    </source>
</reference>
<keyword evidence="3" id="KW-1185">Reference proteome</keyword>
<dbReference type="EMBL" id="LGRX02000048">
    <property type="protein sequence ID" value="KAK3289704.1"/>
    <property type="molecule type" value="Genomic_DNA"/>
</dbReference>
<gene>
    <name evidence="2" type="ORF">CYMTET_2833</name>
</gene>
<evidence type="ECO:0000313" key="3">
    <source>
        <dbReference type="Proteomes" id="UP001190700"/>
    </source>
</evidence>
<dbReference type="InterPro" id="IPR029058">
    <property type="entry name" value="AB_hydrolase_fold"/>
</dbReference>
<dbReference type="AlphaFoldDB" id="A0AAE0H479"/>
<dbReference type="PANTHER" id="PTHR12277:SF81">
    <property type="entry name" value="PROTEIN ABHD13"/>
    <property type="match status" value="1"/>
</dbReference>
<name>A0AAE0H479_9CHLO</name>
<dbReference type="InterPro" id="IPR005645">
    <property type="entry name" value="FSH-like_dom"/>
</dbReference>
<comment type="caution">
    <text evidence="2">The sequence shown here is derived from an EMBL/GenBank/DDBJ whole genome shotgun (WGS) entry which is preliminary data.</text>
</comment>
<dbReference type="PANTHER" id="PTHR12277">
    <property type="entry name" value="ALPHA/BETA HYDROLASE DOMAIN-CONTAINING PROTEIN"/>
    <property type="match status" value="1"/>
</dbReference>
<proteinExistence type="predicted"/>
<feature type="domain" description="Serine hydrolase" evidence="1">
    <location>
        <begin position="90"/>
        <end position="269"/>
    </location>
</feature>
<evidence type="ECO:0000313" key="2">
    <source>
        <dbReference type="EMBL" id="KAK3289704.1"/>
    </source>
</evidence>